<dbReference type="EMBL" id="MKHE01000033">
    <property type="protein sequence ID" value="OWJ99787.1"/>
    <property type="molecule type" value="Genomic_DNA"/>
</dbReference>
<comment type="caution">
    <text evidence="1">The sequence shown here is derived from an EMBL/GenBank/DDBJ whole genome shotgun (WGS) entry which is preliminary data.</text>
</comment>
<dbReference type="Proteomes" id="UP000242450">
    <property type="component" value="Chromosome 33"/>
</dbReference>
<reference evidence="1 2" key="1">
    <citation type="journal article" date="2018" name="Mol. Genet. Genomics">
        <title>The red deer Cervus elaphus genome CerEla1.0: sequencing, annotating, genes, and chromosomes.</title>
        <authorList>
            <person name="Bana N.A."/>
            <person name="Nyiri A."/>
            <person name="Nagy J."/>
            <person name="Frank K."/>
            <person name="Nagy T."/>
            <person name="Steger V."/>
            <person name="Schiller M."/>
            <person name="Lakatos P."/>
            <person name="Sugar L."/>
            <person name="Horn P."/>
            <person name="Barta E."/>
            <person name="Orosz L."/>
        </authorList>
    </citation>
    <scope>NUCLEOTIDE SEQUENCE [LARGE SCALE GENOMIC DNA]</scope>
    <source>
        <strain evidence="1">Hungarian</strain>
    </source>
</reference>
<protein>
    <submittedName>
        <fullName evidence="1">GRB14</fullName>
    </submittedName>
</protein>
<gene>
    <name evidence="1" type="ORF">Celaphus_00015832</name>
</gene>
<dbReference type="AlphaFoldDB" id="A0A212C1C1"/>
<keyword evidence="2" id="KW-1185">Reference proteome</keyword>
<name>A0A212C1C1_CEREH</name>
<evidence type="ECO:0000313" key="1">
    <source>
        <dbReference type="EMBL" id="OWJ99787.1"/>
    </source>
</evidence>
<sequence>MDSMISNDFWKLPRKLDPSQTKCPLNNSSKHMVSFATETNGEISPTQILQAHGRPTSRRQITAPDAVR</sequence>
<organism evidence="1 2">
    <name type="scientific">Cervus elaphus hippelaphus</name>
    <name type="common">European red deer</name>
    <dbReference type="NCBI Taxonomy" id="46360"/>
    <lineage>
        <taxon>Eukaryota</taxon>
        <taxon>Metazoa</taxon>
        <taxon>Chordata</taxon>
        <taxon>Craniata</taxon>
        <taxon>Vertebrata</taxon>
        <taxon>Euteleostomi</taxon>
        <taxon>Mammalia</taxon>
        <taxon>Eutheria</taxon>
        <taxon>Laurasiatheria</taxon>
        <taxon>Artiodactyla</taxon>
        <taxon>Ruminantia</taxon>
        <taxon>Pecora</taxon>
        <taxon>Cervidae</taxon>
        <taxon>Cervinae</taxon>
        <taxon>Cervus</taxon>
    </lineage>
</organism>
<accession>A0A212C1C1</accession>
<evidence type="ECO:0000313" key="2">
    <source>
        <dbReference type="Proteomes" id="UP000242450"/>
    </source>
</evidence>
<proteinExistence type="predicted"/>